<dbReference type="OrthoDB" id="4069959at2759"/>
<organism evidence="3 4">
    <name type="scientific">Maudiozyma exigua</name>
    <name type="common">Yeast</name>
    <name type="synonym">Kazachstania exigua</name>
    <dbReference type="NCBI Taxonomy" id="34358"/>
    <lineage>
        <taxon>Eukaryota</taxon>
        <taxon>Fungi</taxon>
        <taxon>Dikarya</taxon>
        <taxon>Ascomycota</taxon>
        <taxon>Saccharomycotina</taxon>
        <taxon>Saccharomycetes</taxon>
        <taxon>Saccharomycetales</taxon>
        <taxon>Saccharomycetaceae</taxon>
        <taxon>Maudiozyma</taxon>
    </lineage>
</organism>
<sequence length="371" mass="43095">MISDEHNYEPNKSSTTTINNNNNNAVASPATNYINMLLNDTRLNSPSNDPRYLQLESSYTSGFHLRDEVDKFDFDNSLGKKTTNEQSTIDQNLLDYTSSDEDIPMDEQGDHKSEYNVEDFMSTVNDLKQQVSDWINDIDQTLSSNGSIPGYYSVPRVIVPSTSQSHNVPNFMKTIYEIKMDLTEAKIEEKSQPGLQQWKRYGSVDIKQNSIDLNNVVTNDPCSKLNNYGVILMRWPESIAQLWDEYSKIPSEWSQEYLLSFLVNVRKINEVERCNIDMDITLMRQSSIRDLENRYSSGWRNEDKNFSRQINRRKKIWNAIEDGLKDGVELDDCIKVLTQYVEETNKGLSLYYKGVPFRIIDRLHKIKYDTF</sequence>
<feature type="compositionally biased region" description="Low complexity" evidence="1">
    <location>
        <begin position="11"/>
        <end position="24"/>
    </location>
</feature>
<dbReference type="Pfam" id="PF12550">
    <property type="entry name" value="GCR1_C"/>
    <property type="match status" value="1"/>
</dbReference>
<dbReference type="EMBL" id="PUHR01000105">
    <property type="protein sequence ID" value="KAG0666299.1"/>
    <property type="molecule type" value="Genomic_DNA"/>
</dbReference>
<dbReference type="Proteomes" id="UP000750334">
    <property type="component" value="Unassembled WGS sequence"/>
</dbReference>
<dbReference type="InterPro" id="IPR022210">
    <property type="entry name" value="TF_GCR1-like"/>
</dbReference>
<feature type="region of interest" description="Disordered" evidence="1">
    <location>
        <begin position="1"/>
        <end position="24"/>
    </location>
</feature>
<feature type="domain" description="Transcription activator GCR1-like" evidence="2">
    <location>
        <begin position="282"/>
        <end position="339"/>
    </location>
</feature>
<protein>
    <recommendedName>
        <fullName evidence="2">Transcription activator GCR1-like domain-containing protein</fullName>
    </recommendedName>
</protein>
<name>A0A9P6W8V7_MAUEX</name>
<gene>
    <name evidence="3" type="ORF">C6P45_000260</name>
</gene>
<evidence type="ECO:0000259" key="2">
    <source>
        <dbReference type="Pfam" id="PF12550"/>
    </source>
</evidence>
<evidence type="ECO:0000313" key="3">
    <source>
        <dbReference type="EMBL" id="KAG0666299.1"/>
    </source>
</evidence>
<evidence type="ECO:0000256" key="1">
    <source>
        <dbReference type="SAM" id="MobiDB-lite"/>
    </source>
</evidence>
<reference evidence="3 4" key="1">
    <citation type="submission" date="2020-11" db="EMBL/GenBank/DDBJ databases">
        <title>Kefir isolates.</title>
        <authorList>
            <person name="Marcisauskas S."/>
            <person name="Kim Y."/>
            <person name="Blasche S."/>
        </authorList>
    </citation>
    <scope>NUCLEOTIDE SEQUENCE [LARGE SCALE GENOMIC DNA]</scope>
    <source>
        <strain evidence="3 4">OG2</strain>
    </source>
</reference>
<accession>A0A9P6W8V7</accession>
<dbReference type="AlphaFoldDB" id="A0A9P6W8V7"/>
<evidence type="ECO:0000313" key="4">
    <source>
        <dbReference type="Proteomes" id="UP000750334"/>
    </source>
</evidence>
<proteinExistence type="predicted"/>
<comment type="caution">
    <text evidence="3">The sequence shown here is derived from an EMBL/GenBank/DDBJ whole genome shotgun (WGS) entry which is preliminary data.</text>
</comment>
<keyword evidence="4" id="KW-1185">Reference proteome</keyword>